<dbReference type="AlphaFoldDB" id="A0A1D8NLB2"/>
<proteinExistence type="predicted"/>
<dbReference type="EMBL" id="CP017557">
    <property type="protein sequence ID" value="AOW06416.1"/>
    <property type="molecule type" value="Genomic_DNA"/>
</dbReference>
<accession>A0A1D8NLB2</accession>
<dbReference type="GeneID" id="94583796"/>
<gene>
    <name evidence="1" type="ORF">YALI1_E41737g</name>
</gene>
<dbReference type="RefSeq" id="XP_068139298.1">
    <property type="nucleotide sequence ID" value="XM_068283197.1"/>
</dbReference>
<evidence type="ECO:0000313" key="1">
    <source>
        <dbReference type="EMBL" id="AOW06416.1"/>
    </source>
</evidence>
<reference evidence="1 2" key="1">
    <citation type="journal article" date="2016" name="PLoS ONE">
        <title>Sequence Assembly of Yarrowia lipolytica Strain W29/CLIB89 Shows Transposable Element Diversity.</title>
        <authorList>
            <person name="Magnan C."/>
            <person name="Yu J."/>
            <person name="Chang I."/>
            <person name="Jahn E."/>
            <person name="Kanomata Y."/>
            <person name="Wu J."/>
            <person name="Zeller M."/>
            <person name="Oakes M."/>
            <person name="Baldi P."/>
            <person name="Sandmeyer S."/>
        </authorList>
    </citation>
    <scope>NUCLEOTIDE SEQUENCE [LARGE SCALE GENOMIC DNA]</scope>
    <source>
        <strain evidence="2">CLIB89(W29)</strain>
    </source>
</reference>
<dbReference type="VEuPathDB" id="FungiDB:YALI1_E41737g"/>
<protein>
    <submittedName>
        <fullName evidence="1">Uncharacterized protein</fullName>
    </submittedName>
</protein>
<organism evidence="1 2">
    <name type="scientific">Yarrowia lipolytica</name>
    <name type="common">Candida lipolytica</name>
    <dbReference type="NCBI Taxonomy" id="4952"/>
    <lineage>
        <taxon>Eukaryota</taxon>
        <taxon>Fungi</taxon>
        <taxon>Dikarya</taxon>
        <taxon>Ascomycota</taxon>
        <taxon>Saccharomycotina</taxon>
        <taxon>Dipodascomycetes</taxon>
        <taxon>Dipodascales</taxon>
        <taxon>Dipodascales incertae sedis</taxon>
        <taxon>Yarrowia</taxon>
    </lineage>
</organism>
<name>A0A1D8NLB2_YARLL</name>
<sequence length="210" mass="24462">MYSFNSFNNPYQGHEQIMCIAGSKLLELDKSTIVCPRHRVASVTGKTLIHIDHVVLVVERVLIQSQRRVTEKFQPTGSFSVTDLRVQGLSAGLVDVEEISGLQKHVHILRPSDTHNFVKPLPKQDPARCIPHGYLWLWESVLCLDRLLPLRQWLYRGWLSRVVYYISTVKYGWYVTLLESRELYLRAPPRIKLSAYIQRNRSRGQYILYL</sequence>
<evidence type="ECO:0000313" key="2">
    <source>
        <dbReference type="Proteomes" id="UP000182444"/>
    </source>
</evidence>
<dbReference type="Proteomes" id="UP000182444">
    <property type="component" value="Chromosome 1E"/>
</dbReference>